<evidence type="ECO:0000313" key="2">
    <source>
        <dbReference type="Proteomes" id="UP000438429"/>
    </source>
</evidence>
<organism evidence="1 2">
    <name type="scientific">Scophthalmus maximus</name>
    <name type="common">Turbot</name>
    <name type="synonym">Psetta maxima</name>
    <dbReference type="NCBI Taxonomy" id="52904"/>
    <lineage>
        <taxon>Eukaryota</taxon>
        <taxon>Metazoa</taxon>
        <taxon>Chordata</taxon>
        <taxon>Craniata</taxon>
        <taxon>Vertebrata</taxon>
        <taxon>Euteleostomi</taxon>
        <taxon>Actinopterygii</taxon>
        <taxon>Neopterygii</taxon>
        <taxon>Teleostei</taxon>
        <taxon>Neoteleostei</taxon>
        <taxon>Acanthomorphata</taxon>
        <taxon>Carangaria</taxon>
        <taxon>Pleuronectiformes</taxon>
        <taxon>Pleuronectoidei</taxon>
        <taxon>Scophthalmidae</taxon>
        <taxon>Scophthalmus</taxon>
    </lineage>
</organism>
<dbReference type="EMBL" id="VEVO01000009">
    <property type="protein sequence ID" value="KAF0037272.1"/>
    <property type="molecule type" value="Genomic_DNA"/>
</dbReference>
<comment type="caution">
    <text evidence="1">The sequence shown here is derived from an EMBL/GenBank/DDBJ whole genome shotgun (WGS) entry which is preliminary data.</text>
</comment>
<gene>
    <name evidence="1" type="ORF">F2P81_010146</name>
</gene>
<sequence length="76" mass="8813">MSTVSNLKILDCQSKFNDFEKEKKTFYFGSFVRSQSADQPPTYVISVGGDVDQSYSAHDVYERFPNSNIQMRFNDR</sequence>
<dbReference type="AlphaFoldDB" id="A0A6A4T511"/>
<proteinExistence type="predicted"/>
<accession>A0A6A4T511</accession>
<dbReference type="Proteomes" id="UP000438429">
    <property type="component" value="Unassembled WGS sequence"/>
</dbReference>
<reference evidence="1 2" key="1">
    <citation type="submission" date="2019-06" db="EMBL/GenBank/DDBJ databases">
        <title>Draft genomes of female and male turbot (Scophthalmus maximus).</title>
        <authorList>
            <person name="Xu H."/>
            <person name="Xu X.-W."/>
            <person name="Shao C."/>
            <person name="Chen S."/>
        </authorList>
    </citation>
    <scope>NUCLEOTIDE SEQUENCE [LARGE SCALE GENOMIC DNA]</scope>
    <source>
        <strain evidence="1">Ysfricsl-2016a</strain>
        <tissue evidence="1">Blood</tissue>
    </source>
</reference>
<name>A0A6A4T511_SCOMX</name>
<evidence type="ECO:0000313" key="1">
    <source>
        <dbReference type="EMBL" id="KAF0037272.1"/>
    </source>
</evidence>
<protein>
    <submittedName>
        <fullName evidence="1">Uncharacterized protein</fullName>
    </submittedName>
</protein>